<keyword evidence="2" id="KW-1185">Reference proteome</keyword>
<dbReference type="InterPro" id="IPR002481">
    <property type="entry name" value="FUR"/>
</dbReference>
<dbReference type="Proteomes" id="UP000651010">
    <property type="component" value="Unassembled WGS sequence"/>
</dbReference>
<dbReference type="InterPro" id="IPR036390">
    <property type="entry name" value="WH_DNA-bd_sf"/>
</dbReference>
<sequence>MKPDRDGLLGRWQQRCQAHGLMLTAARNAILRALIAQTQARDAVPLLQAAQIHHAATSIGTVYRFLRELEQRGLVDTYAQAHGRMRWQLRDESLTAAAHPAGDIRQMLTQVQDSLRTLEQQEPTDRARAVAVLHALASQLGYRLLPRRESAA</sequence>
<accession>A0ABR9GDM4</accession>
<dbReference type="InterPro" id="IPR036388">
    <property type="entry name" value="WH-like_DNA-bd_sf"/>
</dbReference>
<dbReference type="SUPFAM" id="SSF46785">
    <property type="entry name" value="Winged helix' DNA-binding domain"/>
    <property type="match status" value="1"/>
</dbReference>
<reference evidence="1 2" key="1">
    <citation type="submission" date="2020-09" db="EMBL/GenBank/DDBJ databases">
        <title>Dyella sp. 7MK23 isolated from forest soil.</title>
        <authorList>
            <person name="Fu J."/>
        </authorList>
    </citation>
    <scope>NUCLEOTIDE SEQUENCE [LARGE SCALE GENOMIC DNA]</scope>
    <source>
        <strain evidence="1 2">7MK23</strain>
    </source>
</reference>
<dbReference type="EMBL" id="JACZZA010000012">
    <property type="protein sequence ID" value="MBE1162153.1"/>
    <property type="molecule type" value="Genomic_DNA"/>
</dbReference>
<dbReference type="RefSeq" id="WP_192556997.1">
    <property type="nucleotide sequence ID" value="NZ_JACZZA010000012.1"/>
</dbReference>
<protein>
    <submittedName>
        <fullName evidence="1">Transcriptional repressor</fullName>
    </submittedName>
</protein>
<dbReference type="Pfam" id="PF01475">
    <property type="entry name" value="FUR"/>
    <property type="match status" value="1"/>
</dbReference>
<evidence type="ECO:0000313" key="1">
    <source>
        <dbReference type="EMBL" id="MBE1162153.1"/>
    </source>
</evidence>
<comment type="caution">
    <text evidence="1">The sequence shown here is derived from an EMBL/GenBank/DDBJ whole genome shotgun (WGS) entry which is preliminary data.</text>
</comment>
<name>A0ABR9GDM4_9GAMM</name>
<organism evidence="1 2">
    <name type="scientific">Dyella acidiphila</name>
    <dbReference type="NCBI Taxonomy" id="2775866"/>
    <lineage>
        <taxon>Bacteria</taxon>
        <taxon>Pseudomonadati</taxon>
        <taxon>Pseudomonadota</taxon>
        <taxon>Gammaproteobacteria</taxon>
        <taxon>Lysobacterales</taxon>
        <taxon>Rhodanobacteraceae</taxon>
        <taxon>Dyella</taxon>
    </lineage>
</organism>
<dbReference type="Gene3D" id="1.10.10.10">
    <property type="entry name" value="Winged helix-like DNA-binding domain superfamily/Winged helix DNA-binding domain"/>
    <property type="match status" value="1"/>
</dbReference>
<gene>
    <name evidence="1" type="ORF">IGX34_17350</name>
</gene>
<proteinExistence type="predicted"/>
<evidence type="ECO:0000313" key="2">
    <source>
        <dbReference type="Proteomes" id="UP000651010"/>
    </source>
</evidence>